<reference evidence="1 2" key="1">
    <citation type="submission" date="2016-11" db="EMBL/GenBank/DDBJ databases">
        <authorList>
            <person name="Jaros S."/>
            <person name="Januszkiewicz K."/>
            <person name="Wedrychowicz H."/>
        </authorList>
    </citation>
    <scope>NUCLEOTIDE SEQUENCE [LARGE SCALE GENOMIC DNA]</scope>
    <source>
        <strain evidence="1 2">DSM 24787</strain>
    </source>
</reference>
<evidence type="ECO:0000313" key="1">
    <source>
        <dbReference type="EMBL" id="SIO53519.1"/>
    </source>
</evidence>
<dbReference type="STRING" id="536979.SAMN04488055_5430"/>
<accession>A0A1N6KA97</accession>
<dbReference type="Proteomes" id="UP000185003">
    <property type="component" value="Unassembled WGS sequence"/>
</dbReference>
<evidence type="ECO:0000313" key="2">
    <source>
        <dbReference type="Proteomes" id="UP000185003"/>
    </source>
</evidence>
<keyword evidence="2" id="KW-1185">Reference proteome</keyword>
<dbReference type="RefSeq" id="WP_143197595.1">
    <property type="nucleotide sequence ID" value="NZ_FSRA01000002.1"/>
</dbReference>
<organism evidence="1 2">
    <name type="scientific">Chitinophaga niabensis</name>
    <dbReference type="NCBI Taxonomy" id="536979"/>
    <lineage>
        <taxon>Bacteria</taxon>
        <taxon>Pseudomonadati</taxon>
        <taxon>Bacteroidota</taxon>
        <taxon>Chitinophagia</taxon>
        <taxon>Chitinophagales</taxon>
        <taxon>Chitinophagaceae</taxon>
        <taxon>Chitinophaga</taxon>
    </lineage>
</organism>
<dbReference type="EMBL" id="FSRA01000002">
    <property type="protein sequence ID" value="SIO53519.1"/>
    <property type="molecule type" value="Genomic_DNA"/>
</dbReference>
<sequence length="82" mass="9343">MYYICKFYDKWSVMDTEDKSNQDLTNEEIAMIKRRFPKLLSEGFMHFIGVDAVNPKKLLGSPKTAAKGIPTKVASKGEKDKI</sequence>
<dbReference type="OrthoDB" id="676382at2"/>
<protein>
    <submittedName>
        <fullName evidence="1">Uncharacterized protein</fullName>
    </submittedName>
</protein>
<dbReference type="AlphaFoldDB" id="A0A1N6KA97"/>
<proteinExistence type="predicted"/>
<gene>
    <name evidence="1" type="ORF">SAMN04488055_5430</name>
</gene>
<name>A0A1N6KA97_9BACT</name>